<organism evidence="2">
    <name type="scientific">uncultured Acetobacteraceae bacterium</name>
    <dbReference type="NCBI Taxonomy" id="169975"/>
    <lineage>
        <taxon>Bacteria</taxon>
        <taxon>Pseudomonadati</taxon>
        <taxon>Pseudomonadota</taxon>
        <taxon>Alphaproteobacteria</taxon>
        <taxon>Acetobacterales</taxon>
        <taxon>Acetobacteraceae</taxon>
        <taxon>environmental samples</taxon>
    </lineage>
</organism>
<protein>
    <submittedName>
        <fullName evidence="2">Predicted L-lactate dehydrogenase, Fe-S oxidoreductase subunit YkgE</fullName>
    </submittedName>
</protein>
<feature type="region of interest" description="Disordered" evidence="1">
    <location>
        <begin position="1"/>
        <end position="69"/>
    </location>
</feature>
<feature type="region of interest" description="Disordered" evidence="1">
    <location>
        <begin position="87"/>
        <end position="133"/>
    </location>
</feature>
<feature type="region of interest" description="Disordered" evidence="1">
    <location>
        <begin position="194"/>
        <end position="262"/>
    </location>
</feature>
<feature type="non-terminal residue" evidence="2">
    <location>
        <position position="1"/>
    </location>
</feature>
<accession>A0A6J4JSE8</accession>
<feature type="compositionally biased region" description="Basic residues" evidence="1">
    <location>
        <begin position="200"/>
        <end position="214"/>
    </location>
</feature>
<feature type="compositionally biased region" description="Basic and acidic residues" evidence="1">
    <location>
        <begin position="113"/>
        <end position="128"/>
    </location>
</feature>
<evidence type="ECO:0000313" key="2">
    <source>
        <dbReference type="EMBL" id="CAA9286011.1"/>
    </source>
</evidence>
<feature type="non-terminal residue" evidence="2">
    <location>
        <position position="262"/>
    </location>
</feature>
<name>A0A6J4JSE8_9PROT</name>
<dbReference type="EMBL" id="CADCTG010000333">
    <property type="protein sequence ID" value="CAA9286011.1"/>
    <property type="molecule type" value="Genomic_DNA"/>
</dbReference>
<feature type="compositionally biased region" description="Basic residues" evidence="1">
    <location>
        <begin position="242"/>
        <end position="262"/>
    </location>
</feature>
<reference evidence="2" key="1">
    <citation type="submission" date="2020-02" db="EMBL/GenBank/DDBJ databases">
        <authorList>
            <person name="Meier V. D."/>
        </authorList>
    </citation>
    <scope>NUCLEOTIDE SEQUENCE</scope>
    <source>
        <strain evidence="2">AVDCRST_MAG08</strain>
    </source>
</reference>
<evidence type="ECO:0000256" key="1">
    <source>
        <dbReference type="SAM" id="MobiDB-lite"/>
    </source>
</evidence>
<proteinExistence type="predicted"/>
<dbReference type="AlphaFoldDB" id="A0A6J4JSE8"/>
<gene>
    <name evidence="2" type="ORF">AVDCRST_MAG08-4209</name>
</gene>
<sequence length="262" mass="27752">AAIPAARRAPRHLPRGPVPAERRLLRHQAAGGGGVPSGGAHRPDMLRPALLQRRRPRRGARPGAGGDRCVPAVRLHRGAERVLRRHGVPPLPRAVRRRPRAPRQGGRAGGQDLRADRLPHRRDGDGARVRAAGRGGDLPRFLLRPAGARGEGPAAALVGERAGPDAQGDARPGGVLRLRRHVLREIPRHLDAHGVGQGARRGRNRCRHAAGRRHGLSDEHGGAPPAGERAREGAARGGGAGRAHRRGAGHRRGGGGGARRRM</sequence>